<evidence type="ECO:0000313" key="6">
    <source>
        <dbReference type="EMBL" id="MBP1849891.1"/>
    </source>
</evidence>
<protein>
    <submittedName>
        <fullName evidence="6">AcrR family transcriptional regulator</fullName>
    </submittedName>
</protein>
<dbReference type="InterPro" id="IPR001647">
    <property type="entry name" value="HTH_TetR"/>
</dbReference>
<name>A0ABS4DW18_9HYPH</name>
<evidence type="ECO:0000256" key="1">
    <source>
        <dbReference type="ARBA" id="ARBA00023015"/>
    </source>
</evidence>
<keyword evidence="1" id="KW-0805">Transcription regulation</keyword>
<dbReference type="Proteomes" id="UP000759443">
    <property type="component" value="Unassembled WGS sequence"/>
</dbReference>
<evidence type="ECO:0000256" key="3">
    <source>
        <dbReference type="ARBA" id="ARBA00023163"/>
    </source>
</evidence>
<dbReference type="SUPFAM" id="SSF48498">
    <property type="entry name" value="Tetracyclin repressor-like, C-terminal domain"/>
    <property type="match status" value="1"/>
</dbReference>
<proteinExistence type="predicted"/>
<organism evidence="6 7">
    <name type="scientific">Rhizobium halophytocola</name>
    <dbReference type="NCBI Taxonomy" id="735519"/>
    <lineage>
        <taxon>Bacteria</taxon>
        <taxon>Pseudomonadati</taxon>
        <taxon>Pseudomonadota</taxon>
        <taxon>Alphaproteobacteria</taxon>
        <taxon>Hyphomicrobiales</taxon>
        <taxon>Rhizobiaceae</taxon>
        <taxon>Rhizobium/Agrobacterium group</taxon>
        <taxon>Rhizobium</taxon>
    </lineage>
</organism>
<keyword evidence="3" id="KW-0804">Transcription</keyword>
<gene>
    <name evidence="6" type="ORF">J2Z17_001312</name>
</gene>
<evidence type="ECO:0000313" key="7">
    <source>
        <dbReference type="Proteomes" id="UP000759443"/>
    </source>
</evidence>
<dbReference type="Pfam" id="PF16859">
    <property type="entry name" value="TetR_C_11"/>
    <property type="match status" value="1"/>
</dbReference>
<dbReference type="RefSeq" id="WP_377300216.1">
    <property type="nucleotide sequence ID" value="NZ_JAGGJU010000003.1"/>
</dbReference>
<dbReference type="Gene3D" id="1.10.357.10">
    <property type="entry name" value="Tetracycline Repressor, domain 2"/>
    <property type="match status" value="1"/>
</dbReference>
<evidence type="ECO:0000259" key="5">
    <source>
        <dbReference type="PROSITE" id="PS50977"/>
    </source>
</evidence>
<dbReference type="InterPro" id="IPR009057">
    <property type="entry name" value="Homeodomain-like_sf"/>
</dbReference>
<dbReference type="Gene3D" id="1.10.10.60">
    <property type="entry name" value="Homeodomain-like"/>
    <property type="match status" value="1"/>
</dbReference>
<keyword evidence="2 4" id="KW-0238">DNA-binding</keyword>
<reference evidence="6 7" key="1">
    <citation type="submission" date="2021-03" db="EMBL/GenBank/DDBJ databases">
        <title>Genomic Encyclopedia of Type Strains, Phase IV (KMG-IV): sequencing the most valuable type-strain genomes for metagenomic binning, comparative biology and taxonomic classification.</title>
        <authorList>
            <person name="Goeker M."/>
        </authorList>
    </citation>
    <scope>NUCLEOTIDE SEQUENCE [LARGE SCALE GENOMIC DNA]</scope>
    <source>
        <strain evidence="6 7">DSM 21600</strain>
    </source>
</reference>
<dbReference type="EMBL" id="JAGGJU010000003">
    <property type="protein sequence ID" value="MBP1849891.1"/>
    <property type="molecule type" value="Genomic_DNA"/>
</dbReference>
<dbReference type="SUPFAM" id="SSF46689">
    <property type="entry name" value="Homeodomain-like"/>
    <property type="match status" value="1"/>
</dbReference>
<dbReference type="InterPro" id="IPR036271">
    <property type="entry name" value="Tet_transcr_reg_TetR-rel_C_sf"/>
</dbReference>
<feature type="domain" description="HTH tetR-type" evidence="5">
    <location>
        <begin position="13"/>
        <end position="73"/>
    </location>
</feature>
<comment type="caution">
    <text evidence="6">The sequence shown here is derived from an EMBL/GenBank/DDBJ whole genome shotgun (WGS) entry which is preliminary data.</text>
</comment>
<dbReference type="PROSITE" id="PS50977">
    <property type="entry name" value="HTH_TETR_2"/>
    <property type="match status" value="1"/>
</dbReference>
<feature type="DNA-binding region" description="H-T-H motif" evidence="4">
    <location>
        <begin position="36"/>
        <end position="55"/>
    </location>
</feature>
<sequence length="187" mass="20722">MAKVMIRQGGRSARIQEAVHKAVRELLGEIDRTEISVPMLAERAGVTPSTIYRRWGDLSEVLADVASERMRPQTEPADTGSALGDVEAWARQYAEEMATPVGRQMYADLFTRSGESAYSCRCCEYTRQQLEILQARALARGEAGFDIGEVEDRVLAPIVYHLLMGDRDVTPDYCTDLVGAVTSLPRP</sequence>
<evidence type="ECO:0000256" key="4">
    <source>
        <dbReference type="PROSITE-ProRule" id="PRU00335"/>
    </source>
</evidence>
<evidence type="ECO:0000256" key="2">
    <source>
        <dbReference type="ARBA" id="ARBA00023125"/>
    </source>
</evidence>
<accession>A0ABS4DW18</accession>
<keyword evidence="7" id="KW-1185">Reference proteome</keyword>
<dbReference type="InterPro" id="IPR011075">
    <property type="entry name" value="TetR_C"/>
</dbReference>